<sequence length="168" mass="18622">MDPFASKKADFAITLKLDSEIVRHLARSGITSLGQSYYEPLRYSPIAVSIETKTPGEGGDSAQLQLNTWALAQIAKLRQLLNKTGNPSTKIPALPLVVVQGNDWKFFYLEDTGTKAKLWSHITLGDTGSVRGIYQVSTALQQLIEWSETIYRPWFEKDILAPLLAAVT</sequence>
<dbReference type="EMBL" id="CP138581">
    <property type="protein sequence ID" value="WPG98210.1"/>
    <property type="molecule type" value="Genomic_DNA"/>
</dbReference>
<name>A0AAQ3M1L0_9PEZI</name>
<dbReference type="AlphaFoldDB" id="A0AAQ3M1L0"/>
<feature type="domain" description="PD-(D/E)XK nuclease-like" evidence="1">
    <location>
        <begin position="5"/>
        <end position="152"/>
    </location>
</feature>
<gene>
    <name evidence="2" type="ORF">R9X50_00099700</name>
</gene>
<keyword evidence="3" id="KW-1185">Reference proteome</keyword>
<dbReference type="Pfam" id="PF20516">
    <property type="entry name" value="PDDEXK_12"/>
    <property type="match status" value="1"/>
</dbReference>
<evidence type="ECO:0000313" key="2">
    <source>
        <dbReference type="EMBL" id="WPG98210.1"/>
    </source>
</evidence>
<dbReference type="Proteomes" id="UP001303373">
    <property type="component" value="Chromosome 2"/>
</dbReference>
<evidence type="ECO:0000313" key="3">
    <source>
        <dbReference type="Proteomes" id="UP001303373"/>
    </source>
</evidence>
<accession>A0AAQ3M1L0</accession>
<proteinExistence type="predicted"/>
<evidence type="ECO:0000259" key="1">
    <source>
        <dbReference type="Pfam" id="PF20516"/>
    </source>
</evidence>
<protein>
    <recommendedName>
        <fullName evidence="1">PD-(D/E)XK nuclease-like domain-containing protein</fullName>
    </recommendedName>
</protein>
<reference evidence="2 3" key="1">
    <citation type="submission" date="2023-11" db="EMBL/GenBank/DDBJ databases">
        <title>An acidophilic fungus is an integral part of prey digestion in a carnivorous sundew plant.</title>
        <authorList>
            <person name="Tsai I.J."/>
        </authorList>
    </citation>
    <scope>NUCLEOTIDE SEQUENCE [LARGE SCALE GENOMIC DNA]</scope>
    <source>
        <strain evidence="2">169a</strain>
    </source>
</reference>
<organism evidence="2 3">
    <name type="scientific">Acrodontium crateriforme</name>
    <dbReference type="NCBI Taxonomy" id="150365"/>
    <lineage>
        <taxon>Eukaryota</taxon>
        <taxon>Fungi</taxon>
        <taxon>Dikarya</taxon>
        <taxon>Ascomycota</taxon>
        <taxon>Pezizomycotina</taxon>
        <taxon>Dothideomycetes</taxon>
        <taxon>Dothideomycetidae</taxon>
        <taxon>Mycosphaerellales</taxon>
        <taxon>Teratosphaeriaceae</taxon>
        <taxon>Acrodontium</taxon>
    </lineage>
</organism>
<dbReference type="InterPro" id="IPR046797">
    <property type="entry name" value="PDDEXK_12"/>
</dbReference>